<dbReference type="Gene3D" id="3.40.47.10">
    <property type="match status" value="1"/>
</dbReference>
<feature type="domain" description="Beta-ketoacyl synthase-like N-terminal" evidence="1">
    <location>
        <begin position="36"/>
        <end position="200"/>
    </location>
</feature>
<gene>
    <name evidence="2" type="ORF">QB898_12360</name>
</gene>
<name>A0AAW6RLR7_9BURK</name>
<protein>
    <submittedName>
        <fullName evidence="2">Beta-ketoacyl synthase chain length factor</fullName>
    </submittedName>
</protein>
<dbReference type="SUPFAM" id="SSF53901">
    <property type="entry name" value="Thiolase-like"/>
    <property type="match status" value="1"/>
</dbReference>
<keyword evidence="3" id="KW-1185">Reference proteome</keyword>
<organism evidence="2 3">
    <name type="scientific">Ottowia cancrivicina</name>
    <dbReference type="NCBI Taxonomy" id="3040346"/>
    <lineage>
        <taxon>Bacteria</taxon>
        <taxon>Pseudomonadati</taxon>
        <taxon>Pseudomonadota</taxon>
        <taxon>Betaproteobacteria</taxon>
        <taxon>Burkholderiales</taxon>
        <taxon>Comamonadaceae</taxon>
        <taxon>Ottowia</taxon>
    </lineage>
</organism>
<dbReference type="InterPro" id="IPR014030">
    <property type="entry name" value="Ketoacyl_synth_N"/>
</dbReference>
<evidence type="ECO:0000259" key="1">
    <source>
        <dbReference type="Pfam" id="PF13723"/>
    </source>
</evidence>
<accession>A0AAW6RLR7</accession>
<dbReference type="InterPro" id="IPR016039">
    <property type="entry name" value="Thiolase-like"/>
</dbReference>
<sequence length="299" mass="30229">MLNAWIEGIGLLGPGLDGWPQALAVLRGEAGWAHAPAALPAPELLPAAERRRASRIVKATLAAGLQACRQAGRDPASLPGVFASSGGDGHNCHAICELLAGEDRQVSPTRFHNSVHNAAAGYWSIATGATPASQTLSAHDASFAAGLLEAMAQVATGGQPVLLLASDSDHPEPLRACRPVPDASALALVLAPAPGPCALARLSLPCRGALAEGVADTVQSVTARTDAALAARLQALSSMAAALPPWLGLPLLAALAAPAAAGRTRPHVQPQAQPVALTYLPPQVLRVEITPLAASPAAP</sequence>
<dbReference type="EMBL" id="JARVII010000038">
    <property type="protein sequence ID" value="MDG9700490.1"/>
    <property type="molecule type" value="Genomic_DNA"/>
</dbReference>
<dbReference type="GO" id="GO:0016746">
    <property type="term" value="F:acyltransferase activity"/>
    <property type="evidence" value="ECO:0007669"/>
    <property type="project" value="InterPro"/>
</dbReference>
<reference evidence="2 3" key="1">
    <citation type="submission" date="2023-04" db="EMBL/GenBank/DDBJ databases">
        <title>Ottowia paracancer sp. nov., isolated from human stomach.</title>
        <authorList>
            <person name="Song Y."/>
        </authorList>
    </citation>
    <scope>NUCLEOTIDE SEQUENCE [LARGE SCALE GENOMIC DNA]</scope>
    <source>
        <strain evidence="2 3">10c7w1</strain>
    </source>
</reference>
<evidence type="ECO:0000313" key="3">
    <source>
        <dbReference type="Proteomes" id="UP001237156"/>
    </source>
</evidence>
<dbReference type="Pfam" id="PF13723">
    <property type="entry name" value="Ketoacyl-synt_2"/>
    <property type="match status" value="1"/>
</dbReference>
<dbReference type="Proteomes" id="UP001237156">
    <property type="component" value="Unassembled WGS sequence"/>
</dbReference>
<proteinExistence type="predicted"/>
<comment type="caution">
    <text evidence="2">The sequence shown here is derived from an EMBL/GenBank/DDBJ whole genome shotgun (WGS) entry which is preliminary data.</text>
</comment>
<dbReference type="AlphaFoldDB" id="A0AAW6RLR7"/>
<dbReference type="RefSeq" id="WP_279525195.1">
    <property type="nucleotide sequence ID" value="NZ_JARVII010000038.1"/>
</dbReference>
<evidence type="ECO:0000313" key="2">
    <source>
        <dbReference type="EMBL" id="MDG9700490.1"/>
    </source>
</evidence>